<dbReference type="PROSITE" id="PS51186">
    <property type="entry name" value="GNAT"/>
    <property type="match status" value="1"/>
</dbReference>
<keyword evidence="2" id="KW-0808">Transferase</keyword>
<name>A0A3E3HYU0_9FIRM</name>
<dbReference type="Gene3D" id="3.40.630.30">
    <property type="match status" value="1"/>
</dbReference>
<evidence type="ECO:0000259" key="1">
    <source>
        <dbReference type="PROSITE" id="PS51186"/>
    </source>
</evidence>
<dbReference type="CDD" id="cd04301">
    <property type="entry name" value="NAT_SF"/>
    <property type="match status" value="1"/>
</dbReference>
<evidence type="ECO:0000313" key="2">
    <source>
        <dbReference type="EMBL" id="RGE57014.1"/>
    </source>
</evidence>
<dbReference type="Pfam" id="PF00583">
    <property type="entry name" value="Acetyltransf_1"/>
    <property type="match status" value="1"/>
</dbReference>
<dbReference type="OrthoDB" id="9127144at2"/>
<dbReference type="InterPro" id="IPR016181">
    <property type="entry name" value="Acyl_CoA_acyltransferase"/>
</dbReference>
<evidence type="ECO:0000313" key="3">
    <source>
        <dbReference type="EMBL" id="RGE66595.1"/>
    </source>
</evidence>
<dbReference type="Proteomes" id="UP000260812">
    <property type="component" value="Unassembled WGS sequence"/>
</dbReference>
<proteinExistence type="predicted"/>
<dbReference type="EMBL" id="QVLU01000028">
    <property type="protein sequence ID" value="RGE66595.1"/>
    <property type="molecule type" value="Genomic_DNA"/>
</dbReference>
<evidence type="ECO:0000313" key="4">
    <source>
        <dbReference type="Proteomes" id="UP000260812"/>
    </source>
</evidence>
<sequence length="159" mass="17786">MMELRKVDSENIWKIVKLSVFDEQKGFVATNTESILEAYVTITAGGTALPFGIYDDDILVGFIMFGYGTVGDEDEPMIAASNYCLWRFMIDKMYQRQGLGKKAMHVALNYLKTYPCGAADSVWLSYEPENIAAKTLYSAMGFIENGEMCGDEIVAVRKL</sequence>
<comment type="caution">
    <text evidence="2">The sequence shown here is derived from an EMBL/GenBank/DDBJ whole genome shotgun (WGS) entry which is preliminary data.</text>
</comment>
<dbReference type="EMBL" id="QVLV01000019">
    <property type="protein sequence ID" value="RGE57014.1"/>
    <property type="molecule type" value="Genomic_DNA"/>
</dbReference>
<accession>A0A3E3HYU0</accession>
<protein>
    <submittedName>
        <fullName evidence="2">GNAT family N-acetyltransferase</fullName>
    </submittedName>
</protein>
<reference evidence="4 5" key="1">
    <citation type="submission" date="2018-08" db="EMBL/GenBank/DDBJ databases">
        <title>A genome reference for cultivated species of the human gut microbiota.</title>
        <authorList>
            <person name="Zou Y."/>
            <person name="Xue W."/>
            <person name="Luo G."/>
        </authorList>
    </citation>
    <scope>NUCLEOTIDE SEQUENCE [LARGE SCALE GENOMIC DNA]</scope>
    <source>
        <strain evidence="3 5">AF26-4BH</strain>
        <strain evidence="2 4">TF05-5AC</strain>
    </source>
</reference>
<dbReference type="GO" id="GO:0016747">
    <property type="term" value="F:acyltransferase activity, transferring groups other than amino-acyl groups"/>
    <property type="evidence" value="ECO:0007669"/>
    <property type="project" value="InterPro"/>
</dbReference>
<organism evidence="2 4">
    <name type="scientific">Eisenbergiella massiliensis</name>
    <dbReference type="NCBI Taxonomy" id="1720294"/>
    <lineage>
        <taxon>Bacteria</taxon>
        <taxon>Bacillati</taxon>
        <taxon>Bacillota</taxon>
        <taxon>Clostridia</taxon>
        <taxon>Lachnospirales</taxon>
        <taxon>Lachnospiraceae</taxon>
        <taxon>Eisenbergiella</taxon>
    </lineage>
</organism>
<feature type="domain" description="N-acetyltransferase" evidence="1">
    <location>
        <begin position="2"/>
        <end position="159"/>
    </location>
</feature>
<gene>
    <name evidence="3" type="ORF">DWY69_23820</name>
    <name evidence="2" type="ORF">DXC51_21540</name>
</gene>
<keyword evidence="4" id="KW-1185">Reference proteome</keyword>
<dbReference type="SUPFAM" id="SSF55729">
    <property type="entry name" value="Acyl-CoA N-acyltransferases (Nat)"/>
    <property type="match status" value="1"/>
</dbReference>
<dbReference type="Proteomes" id="UP000261166">
    <property type="component" value="Unassembled WGS sequence"/>
</dbReference>
<evidence type="ECO:0000313" key="5">
    <source>
        <dbReference type="Proteomes" id="UP000261166"/>
    </source>
</evidence>
<dbReference type="AlphaFoldDB" id="A0A3E3HYU0"/>
<dbReference type="InterPro" id="IPR000182">
    <property type="entry name" value="GNAT_dom"/>
</dbReference>